<dbReference type="InterPro" id="IPR036376">
    <property type="entry name" value="RuBisCO_lsu_C_sf"/>
</dbReference>
<proteinExistence type="predicted"/>
<reference evidence="2 3" key="1">
    <citation type="submission" date="2015-11" db="EMBL/GenBank/DDBJ databases">
        <title>Draft Genome Sequence of the Strain BR 10423 (Rhizobium sp.) isolated from nodules of Mimosa pudica.</title>
        <authorList>
            <person name="Barauna A.C."/>
            <person name="Zilli J.E."/>
            <person name="Simoes-Araujo J.L."/>
            <person name="Reis V.M."/>
            <person name="James E.K."/>
            <person name="Reis F.B.Jr."/>
            <person name="Rouws L.F."/>
            <person name="Passos S.R."/>
            <person name="Gois S.R."/>
        </authorList>
    </citation>
    <scope>NUCLEOTIDE SEQUENCE [LARGE SCALE GENOMIC DNA]</scope>
    <source>
        <strain evidence="2 3">BR10423</strain>
    </source>
</reference>
<organism evidence="2 3">
    <name type="scientific">Rhizobium altiplani</name>
    <dbReference type="NCBI Taxonomy" id="1864509"/>
    <lineage>
        <taxon>Bacteria</taxon>
        <taxon>Pseudomonadati</taxon>
        <taxon>Pseudomonadota</taxon>
        <taxon>Alphaproteobacteria</taxon>
        <taxon>Hyphomicrobiales</taxon>
        <taxon>Rhizobiaceae</taxon>
        <taxon>Rhizobium/Agrobacterium group</taxon>
        <taxon>Rhizobium</taxon>
    </lineage>
</organism>
<dbReference type="AlphaFoldDB" id="A0A109JX81"/>
<dbReference type="InterPro" id="IPR036422">
    <property type="entry name" value="RuBisCO_lsu_N_sf"/>
</dbReference>
<dbReference type="GO" id="GO:0000287">
    <property type="term" value="F:magnesium ion binding"/>
    <property type="evidence" value="ECO:0007669"/>
    <property type="project" value="InterPro"/>
</dbReference>
<dbReference type="Pfam" id="PF00016">
    <property type="entry name" value="RuBisCO_large"/>
    <property type="match status" value="1"/>
</dbReference>
<dbReference type="CDD" id="cd08210">
    <property type="entry name" value="RLP_RrRLP"/>
    <property type="match status" value="1"/>
</dbReference>
<name>A0A109JX81_9HYPH</name>
<dbReference type="OrthoDB" id="9764279at2"/>
<dbReference type="Proteomes" id="UP000068164">
    <property type="component" value="Unassembled WGS sequence"/>
</dbReference>
<dbReference type="PANTHER" id="PTHR42704">
    <property type="entry name" value="RIBULOSE BISPHOSPHATE CARBOXYLASE"/>
    <property type="match status" value="1"/>
</dbReference>
<dbReference type="EMBL" id="LNCD01000034">
    <property type="protein sequence ID" value="KWV56743.1"/>
    <property type="molecule type" value="Genomic_DNA"/>
</dbReference>
<evidence type="ECO:0000313" key="2">
    <source>
        <dbReference type="EMBL" id="KWV56743.1"/>
    </source>
</evidence>
<evidence type="ECO:0000259" key="1">
    <source>
        <dbReference type="Pfam" id="PF00016"/>
    </source>
</evidence>
<feature type="domain" description="Ribulose bisphosphate carboxylase large subunit C-terminal" evidence="1">
    <location>
        <begin position="124"/>
        <end position="288"/>
    </location>
</feature>
<dbReference type="SFLD" id="SFLDG00301">
    <property type="entry name" value="RuBisCO-like_proteins"/>
    <property type="match status" value="1"/>
</dbReference>
<accession>A0A109JX81</accession>
<dbReference type="SUPFAM" id="SSF54966">
    <property type="entry name" value="RuBisCO, large subunit, small (N-terminal) domain"/>
    <property type="match status" value="1"/>
</dbReference>
<protein>
    <submittedName>
        <fullName evidence="2">Transcriptional regulator</fullName>
    </submittedName>
</protein>
<dbReference type="SFLD" id="SFLDS00014">
    <property type="entry name" value="RuBisCO"/>
    <property type="match status" value="1"/>
</dbReference>
<dbReference type="InterPro" id="IPR033966">
    <property type="entry name" value="RuBisCO"/>
</dbReference>
<dbReference type="Gene3D" id="3.20.20.110">
    <property type="entry name" value="Ribulose bisphosphate carboxylase, large subunit, C-terminal domain"/>
    <property type="match status" value="1"/>
</dbReference>
<evidence type="ECO:0000313" key="3">
    <source>
        <dbReference type="Proteomes" id="UP000068164"/>
    </source>
</evidence>
<dbReference type="SUPFAM" id="SSF51649">
    <property type="entry name" value="RuBisCo, C-terminal domain"/>
    <property type="match status" value="1"/>
</dbReference>
<dbReference type="Gene3D" id="3.30.70.150">
    <property type="entry name" value="RuBisCO large subunit, N-terminal domain"/>
    <property type="match status" value="1"/>
</dbReference>
<dbReference type="GO" id="GO:0016984">
    <property type="term" value="F:ribulose-bisphosphate carboxylase activity"/>
    <property type="evidence" value="ECO:0007669"/>
    <property type="project" value="InterPro"/>
</dbReference>
<sequence>MASRFSVSYWLDATGEKEARARALDIAVEQTVEIPREIVPRGYVEDEILGRLENLKSADAERGGFLAEISYSEDDVGGDFLQLLNIVFGNSSIKTGTRVESLQLSDGLRKLCPGPRFGAAGLRARTEVNSGPLIMSAIKPVGLSTSELADLTHRFALGGTHLIKDDHGLVDQPTSPYPERLKACVEAVAEANASTGFQCAYVPNITGPASQIFERAFLAKEAGAGAVMLAPSLVGFDVSRTLAADPGFCLPIISHPTFAGANVITPTTGFSHRFYFGTLQRLMGVDAVVFPNFGGRFGFSREECLSILHGCTEDLGELKPIFPAPGGGMTFERIADMQQVYGNHVIYLIGGALLRESDLASACRALRARIADLSLPAN</sequence>
<comment type="caution">
    <text evidence="2">The sequence shown here is derived from an EMBL/GenBank/DDBJ whole genome shotgun (WGS) entry which is preliminary data.</text>
</comment>
<dbReference type="SFLD" id="SFLDF00158">
    <property type="entry name" value="5-methylthio-D-ribulose_1-phos"/>
    <property type="match status" value="1"/>
</dbReference>
<dbReference type="GO" id="GO:0015977">
    <property type="term" value="P:carbon fixation"/>
    <property type="evidence" value="ECO:0007669"/>
    <property type="project" value="InterPro"/>
</dbReference>
<dbReference type="PANTHER" id="PTHR42704:SF17">
    <property type="entry name" value="RIBULOSE BISPHOSPHATE CARBOXYLASE LARGE CHAIN"/>
    <property type="match status" value="1"/>
</dbReference>
<gene>
    <name evidence="2" type="ORF">AS026_33425</name>
</gene>
<keyword evidence="3" id="KW-1185">Reference proteome</keyword>
<dbReference type="RefSeq" id="WP_062369191.1">
    <property type="nucleotide sequence ID" value="NZ_LNCD01000034.1"/>
</dbReference>
<dbReference type="InterPro" id="IPR000685">
    <property type="entry name" value="RuBisCO_lsu_C"/>
</dbReference>